<protein>
    <recommendedName>
        <fullName evidence="4">Protein KTI12 homolog</fullName>
    </recommendedName>
</protein>
<dbReference type="GO" id="GO:0006357">
    <property type="term" value="P:regulation of transcription by RNA polymerase II"/>
    <property type="evidence" value="ECO:0007669"/>
    <property type="project" value="UniProtKB-ARBA"/>
</dbReference>
<keyword evidence="6" id="KW-1185">Reference proteome</keyword>
<dbReference type="RefSeq" id="XP_028132741.1">
    <property type="nucleotide sequence ID" value="XM_028276940.1"/>
</dbReference>
<dbReference type="PANTHER" id="PTHR12435">
    <property type="match status" value="1"/>
</dbReference>
<dbReference type="Proteomes" id="UP001652700">
    <property type="component" value="Unplaced"/>
</dbReference>
<dbReference type="Gene3D" id="3.40.50.300">
    <property type="entry name" value="P-loop containing nucleotide triphosphate hydrolases"/>
    <property type="match status" value="1"/>
</dbReference>
<evidence type="ECO:0000256" key="2">
    <source>
        <dbReference type="ARBA" id="ARBA00022840"/>
    </source>
</evidence>
<evidence type="ECO:0000313" key="6">
    <source>
        <dbReference type="Proteomes" id="UP001652700"/>
    </source>
</evidence>
<dbReference type="InterPro" id="IPR027417">
    <property type="entry name" value="P-loop_NTPase"/>
</dbReference>
<keyword evidence="2" id="KW-0067">ATP-binding</keyword>
<accession>A0A6P7FAZ7</accession>
<dbReference type="FunCoup" id="A0A6P7FAZ7">
    <property type="interactions" value="928"/>
</dbReference>
<comment type="similarity">
    <text evidence="3">Belongs to the KTI12 family.</text>
</comment>
<sequence>MPLIVITGVPSSGKTTRSQELRKFFEEQGKEVHIISELDHIVNAGFEKNSFYDDKDKEKHIRGLLKSEVLKLVSANNIVILDALNYIKGYRYELFCGTKANKCTQCTVHTEINREEAWQFNENRTNEAEKYNRETFDALVMRYEDPNGNNRWDAPLFTIFPNQDLDLDSIYASLFKKKAPKPNMSTQNPPLKSTNFLYDLDQVTKKIVDELVKEKKNGHNGVVTVAGFDDLEVDISNMSIQQIMNSRRQYITYSKMHAPDPDRIPKLFVQFLTTTLK</sequence>
<organism evidence="7">
    <name type="scientific">Diabrotica virgifera virgifera</name>
    <name type="common">western corn rootworm</name>
    <dbReference type="NCBI Taxonomy" id="50390"/>
    <lineage>
        <taxon>Eukaryota</taxon>
        <taxon>Metazoa</taxon>
        <taxon>Ecdysozoa</taxon>
        <taxon>Arthropoda</taxon>
        <taxon>Hexapoda</taxon>
        <taxon>Insecta</taxon>
        <taxon>Pterygota</taxon>
        <taxon>Neoptera</taxon>
        <taxon>Endopterygota</taxon>
        <taxon>Coleoptera</taxon>
        <taxon>Polyphaga</taxon>
        <taxon>Cucujiformia</taxon>
        <taxon>Chrysomeloidea</taxon>
        <taxon>Chrysomelidae</taxon>
        <taxon>Galerucinae</taxon>
        <taxon>Diabroticina</taxon>
        <taxon>Diabroticites</taxon>
        <taxon>Diabrotica</taxon>
    </lineage>
</organism>
<evidence type="ECO:0000256" key="4">
    <source>
        <dbReference type="ARBA" id="ARBA00026170"/>
    </source>
</evidence>
<evidence type="ECO:0000313" key="5">
    <source>
        <dbReference type="EnsemblMetazoa" id="XP_028132741.1"/>
    </source>
</evidence>
<dbReference type="SUPFAM" id="SSF52540">
    <property type="entry name" value="P-loop containing nucleoside triphosphate hydrolases"/>
    <property type="match status" value="1"/>
</dbReference>
<dbReference type="EnsemblMetazoa" id="XM_028276940.2">
    <property type="protein sequence ID" value="XP_028132741.1"/>
    <property type="gene ID" value="LOC114328158"/>
</dbReference>
<dbReference type="InParanoid" id="A0A6P7FAZ7"/>
<reference evidence="7" key="1">
    <citation type="submission" date="2025-04" db="UniProtKB">
        <authorList>
            <consortium name="RefSeq"/>
        </authorList>
    </citation>
    <scope>IDENTIFICATION</scope>
    <source>
        <tissue evidence="7">Whole insect</tissue>
    </source>
</reference>
<keyword evidence="1" id="KW-0547">Nucleotide-binding</keyword>
<dbReference type="InterPro" id="IPR013641">
    <property type="entry name" value="KTI12/PSTK"/>
</dbReference>
<evidence type="ECO:0000313" key="7">
    <source>
        <dbReference type="RefSeq" id="XP_028132741.1"/>
    </source>
</evidence>
<dbReference type="AlphaFoldDB" id="A0A6P7FAZ7"/>
<dbReference type="KEGG" id="dvv:114328158"/>
<dbReference type="GO" id="GO:0006400">
    <property type="term" value="P:tRNA modification"/>
    <property type="evidence" value="ECO:0007669"/>
    <property type="project" value="UniProtKB-ARBA"/>
</dbReference>
<proteinExistence type="inferred from homology"/>
<evidence type="ECO:0000256" key="3">
    <source>
        <dbReference type="ARBA" id="ARBA00025768"/>
    </source>
</evidence>
<dbReference type="GeneID" id="114328158"/>
<dbReference type="GO" id="GO:0005524">
    <property type="term" value="F:ATP binding"/>
    <property type="evidence" value="ECO:0007669"/>
    <property type="project" value="UniProtKB-KW"/>
</dbReference>
<name>A0A6P7FAZ7_DIAVI</name>
<dbReference type="FunFam" id="3.40.50.300:FF:000827">
    <property type="entry name" value="KTI12 chromatin-associated homolog"/>
    <property type="match status" value="1"/>
</dbReference>
<dbReference type="OrthoDB" id="9972657at2759"/>
<gene>
    <name evidence="7" type="primary">LOC114328158</name>
</gene>
<dbReference type="Pfam" id="PF08433">
    <property type="entry name" value="KTI12"/>
    <property type="match status" value="1"/>
</dbReference>
<evidence type="ECO:0000256" key="1">
    <source>
        <dbReference type="ARBA" id="ARBA00022741"/>
    </source>
</evidence>
<reference evidence="5" key="2">
    <citation type="submission" date="2025-05" db="UniProtKB">
        <authorList>
            <consortium name="EnsemblMetazoa"/>
        </authorList>
    </citation>
    <scope>IDENTIFICATION</scope>
</reference>